<evidence type="ECO:0000313" key="15">
    <source>
        <dbReference type="Proteomes" id="UP000317863"/>
    </source>
</evidence>
<feature type="transmembrane region" description="Helical" evidence="13">
    <location>
        <begin position="400"/>
        <end position="417"/>
    </location>
</feature>
<feature type="transmembrane region" description="Helical" evidence="13">
    <location>
        <begin position="327"/>
        <end position="344"/>
    </location>
</feature>
<feature type="transmembrane region" description="Helical" evidence="13">
    <location>
        <begin position="100"/>
        <end position="121"/>
    </location>
</feature>
<evidence type="ECO:0000256" key="5">
    <source>
        <dbReference type="ARBA" id="ARBA00022448"/>
    </source>
</evidence>
<feature type="transmembrane region" description="Helical" evidence="13">
    <location>
        <begin position="141"/>
        <end position="162"/>
    </location>
</feature>
<feature type="transmembrane region" description="Helical" evidence="13">
    <location>
        <begin position="174"/>
        <end position="195"/>
    </location>
</feature>
<gene>
    <name evidence="14" type="ORF">EXD82_06995</name>
</gene>
<comment type="similarity">
    <text evidence="3">Belongs to the multi antimicrobial extrusion (MATE) (TC 2.A.66.1) family.</text>
</comment>
<dbReference type="GO" id="GO:0006811">
    <property type="term" value="P:monoatomic ion transport"/>
    <property type="evidence" value="ECO:0007669"/>
    <property type="project" value="UniProtKB-KW"/>
</dbReference>
<keyword evidence="5" id="KW-0813">Transport</keyword>
<dbReference type="Proteomes" id="UP000317863">
    <property type="component" value="Unassembled WGS sequence"/>
</dbReference>
<evidence type="ECO:0000256" key="8">
    <source>
        <dbReference type="ARBA" id="ARBA00022692"/>
    </source>
</evidence>
<organism evidence="14 15">
    <name type="scientific">Peptacetobacter hominis</name>
    <dbReference type="NCBI Taxonomy" id="2743610"/>
    <lineage>
        <taxon>Bacteria</taxon>
        <taxon>Bacillati</taxon>
        <taxon>Bacillota</taxon>
        <taxon>Clostridia</taxon>
        <taxon>Peptostreptococcales</taxon>
        <taxon>Peptostreptococcaceae</taxon>
        <taxon>Peptacetobacter</taxon>
    </lineage>
</organism>
<dbReference type="Pfam" id="PF01554">
    <property type="entry name" value="MatE"/>
    <property type="match status" value="2"/>
</dbReference>
<evidence type="ECO:0000256" key="1">
    <source>
        <dbReference type="ARBA" id="ARBA00003408"/>
    </source>
</evidence>
<dbReference type="GO" id="GO:0015297">
    <property type="term" value="F:antiporter activity"/>
    <property type="evidence" value="ECO:0007669"/>
    <property type="project" value="UniProtKB-KW"/>
</dbReference>
<dbReference type="AlphaFoldDB" id="A0A544QUK9"/>
<dbReference type="RefSeq" id="WP_142536198.1">
    <property type="nucleotide sequence ID" value="NZ_SGJB01000011.1"/>
</dbReference>
<dbReference type="EMBL" id="SGJB01000011">
    <property type="protein sequence ID" value="TQQ84379.1"/>
    <property type="molecule type" value="Genomic_DNA"/>
</dbReference>
<comment type="function">
    <text evidence="1">Multidrug efflux pump.</text>
</comment>
<reference evidence="14 15" key="1">
    <citation type="submission" date="2019-02" db="EMBL/GenBank/DDBJ databases">
        <title>Peptostreptococcaceae bacterium ZHW00191 nov., a new bacterium isolated from the human gut.</title>
        <authorList>
            <person name="Zhou H.-W."/>
            <person name="Chen X.-J."/>
        </authorList>
    </citation>
    <scope>NUCLEOTIDE SEQUENCE [LARGE SCALE GENOMIC DNA]</scope>
    <source>
        <strain evidence="14 15">ZHW00191</strain>
    </source>
</reference>
<sequence>MRKKRDNTDLLLYEPNIYKSFIILALPVFAANFMKAFNELVDTYFIGQMQNSVAAQASISITWPLINIFVSFGIGLSIAGVAVISQFLGADKLKEAKEYAGILFVLAVILGLIINVSLYFVCPFVLKAMGAEGLVFDYSVQYVRIRSMEMVFAMIFAAFQAVRQSQGDTVTPVILQISAVLVNIVLTATFVQGFGMGVFGAGLATMIGQVLIAPACIWFLFVVKEPLKLGRKDLKIKDMKKVKRLTYIAMPSALSQALSSFGFLILNTIVLDYGEVTTAAFTVGNKISSMMLLPVIAIGSVLAAYVGQNIGAGNTERAEKSYVVSRNLSLIMAFVGCAIVFPIRETVITMLTNDVNTQKEAMSYIIWVLVTMPLMALFQNYVGVFNGCGKTKFSFIMETARLWAIRLPVIMFFKMATGFGSEAIWHAMNISNLLILFVGAYLFRKIDFKEKIS</sequence>
<evidence type="ECO:0000256" key="9">
    <source>
        <dbReference type="ARBA" id="ARBA00022989"/>
    </source>
</evidence>
<evidence type="ECO:0000256" key="4">
    <source>
        <dbReference type="ARBA" id="ARBA00020268"/>
    </source>
</evidence>
<dbReference type="PIRSF" id="PIRSF006603">
    <property type="entry name" value="DinF"/>
    <property type="match status" value="1"/>
</dbReference>
<feature type="transmembrane region" description="Helical" evidence="13">
    <location>
        <begin position="287"/>
        <end position="306"/>
    </location>
</feature>
<feature type="transmembrane region" description="Helical" evidence="13">
    <location>
        <begin position="21"/>
        <end position="41"/>
    </location>
</feature>
<keyword evidence="8 13" id="KW-0812">Transmembrane</keyword>
<evidence type="ECO:0000256" key="10">
    <source>
        <dbReference type="ARBA" id="ARBA00023065"/>
    </source>
</evidence>
<keyword evidence="15" id="KW-1185">Reference proteome</keyword>
<dbReference type="GO" id="GO:0005886">
    <property type="term" value="C:plasma membrane"/>
    <property type="evidence" value="ECO:0007669"/>
    <property type="project" value="UniProtKB-SubCell"/>
</dbReference>
<dbReference type="PANTHER" id="PTHR43298:SF2">
    <property type="entry name" value="FMN_FAD EXPORTER YEEO-RELATED"/>
    <property type="match status" value="1"/>
</dbReference>
<dbReference type="InterPro" id="IPR002528">
    <property type="entry name" value="MATE_fam"/>
</dbReference>
<evidence type="ECO:0000256" key="12">
    <source>
        <dbReference type="ARBA" id="ARBA00031636"/>
    </source>
</evidence>
<comment type="subcellular location">
    <subcellularLocation>
        <location evidence="2">Cell membrane</location>
        <topology evidence="2">Multi-pass membrane protein</topology>
    </subcellularLocation>
</comment>
<proteinExistence type="inferred from homology"/>
<evidence type="ECO:0000256" key="7">
    <source>
        <dbReference type="ARBA" id="ARBA00022475"/>
    </source>
</evidence>
<keyword evidence="10" id="KW-0406">Ion transport</keyword>
<dbReference type="InterPro" id="IPR048279">
    <property type="entry name" value="MdtK-like"/>
</dbReference>
<keyword evidence="6" id="KW-0050">Antiport</keyword>
<feature type="transmembrane region" description="Helical" evidence="13">
    <location>
        <begin position="201"/>
        <end position="223"/>
    </location>
</feature>
<dbReference type="NCBIfam" id="TIGR00797">
    <property type="entry name" value="matE"/>
    <property type="match status" value="1"/>
</dbReference>
<feature type="transmembrane region" description="Helical" evidence="13">
    <location>
        <begin position="423"/>
        <end position="443"/>
    </location>
</feature>
<keyword evidence="11 13" id="KW-0472">Membrane</keyword>
<comment type="caution">
    <text evidence="14">The sequence shown here is derived from an EMBL/GenBank/DDBJ whole genome shotgun (WGS) entry which is preliminary data.</text>
</comment>
<dbReference type="GO" id="GO:0042910">
    <property type="term" value="F:xenobiotic transmembrane transporter activity"/>
    <property type="evidence" value="ECO:0007669"/>
    <property type="project" value="InterPro"/>
</dbReference>
<evidence type="ECO:0000256" key="11">
    <source>
        <dbReference type="ARBA" id="ARBA00023136"/>
    </source>
</evidence>
<keyword evidence="9 13" id="KW-1133">Transmembrane helix</keyword>
<evidence type="ECO:0000256" key="13">
    <source>
        <dbReference type="SAM" id="Phobius"/>
    </source>
</evidence>
<feature type="transmembrane region" description="Helical" evidence="13">
    <location>
        <begin position="364"/>
        <end position="388"/>
    </location>
</feature>
<dbReference type="OrthoDB" id="9776324at2"/>
<evidence type="ECO:0000256" key="2">
    <source>
        <dbReference type="ARBA" id="ARBA00004651"/>
    </source>
</evidence>
<feature type="transmembrane region" description="Helical" evidence="13">
    <location>
        <begin position="61"/>
        <end position="88"/>
    </location>
</feature>
<evidence type="ECO:0000313" key="14">
    <source>
        <dbReference type="EMBL" id="TQQ84379.1"/>
    </source>
</evidence>
<evidence type="ECO:0000256" key="3">
    <source>
        <dbReference type="ARBA" id="ARBA00010199"/>
    </source>
</evidence>
<dbReference type="InterPro" id="IPR050222">
    <property type="entry name" value="MATE_MdtK"/>
</dbReference>
<dbReference type="CDD" id="cd13138">
    <property type="entry name" value="MATE_yoeA_like"/>
    <property type="match status" value="1"/>
</dbReference>
<feature type="transmembrane region" description="Helical" evidence="13">
    <location>
        <begin position="244"/>
        <end position="267"/>
    </location>
</feature>
<name>A0A544QUK9_9FIRM</name>
<dbReference type="PANTHER" id="PTHR43298">
    <property type="entry name" value="MULTIDRUG RESISTANCE PROTEIN NORM-RELATED"/>
    <property type="match status" value="1"/>
</dbReference>
<protein>
    <recommendedName>
        <fullName evidence="4">Probable multidrug resistance protein NorM</fullName>
    </recommendedName>
    <alternativeName>
        <fullName evidence="12">Multidrug-efflux transporter</fullName>
    </alternativeName>
</protein>
<evidence type="ECO:0000256" key="6">
    <source>
        <dbReference type="ARBA" id="ARBA00022449"/>
    </source>
</evidence>
<accession>A0A544QUK9</accession>
<keyword evidence="7" id="KW-1003">Cell membrane</keyword>